<feature type="transmembrane region" description="Helical" evidence="2">
    <location>
        <begin position="37"/>
        <end position="57"/>
    </location>
</feature>
<accession>A0A367Y084</accession>
<dbReference type="AlphaFoldDB" id="A0A367Y084"/>
<evidence type="ECO:0000313" key="4">
    <source>
        <dbReference type="EMBL" id="RCK58441.1"/>
    </source>
</evidence>
<dbReference type="RefSeq" id="WP_114118045.1">
    <property type="nucleotide sequence ID" value="NZ_BMHU01000002.1"/>
</dbReference>
<organism evidence="4 5">
    <name type="scientific">Microbacterium sorbitolivorans</name>
    <dbReference type="NCBI Taxonomy" id="1867410"/>
    <lineage>
        <taxon>Bacteria</taxon>
        <taxon>Bacillati</taxon>
        <taxon>Actinomycetota</taxon>
        <taxon>Actinomycetes</taxon>
        <taxon>Micrococcales</taxon>
        <taxon>Microbacteriaceae</taxon>
        <taxon>Microbacterium</taxon>
    </lineage>
</organism>
<reference evidence="4 5" key="1">
    <citation type="submission" date="2018-07" db="EMBL/GenBank/DDBJ databases">
        <title>Microbacterium endoborsara sp. nov., a novel actinobacterium isolated from Borszczowia aralocaspica.</title>
        <authorList>
            <person name="An D."/>
        </authorList>
    </citation>
    <scope>NUCLEOTIDE SEQUENCE [LARGE SCALE GENOMIC DNA]</scope>
    <source>
        <strain evidence="4 5">C1.15228</strain>
    </source>
</reference>
<proteinExistence type="predicted"/>
<keyword evidence="2" id="KW-0472">Membrane</keyword>
<evidence type="ECO:0000256" key="1">
    <source>
        <dbReference type="SAM" id="MobiDB-lite"/>
    </source>
</evidence>
<gene>
    <name evidence="4" type="ORF">DTO57_09760</name>
</gene>
<evidence type="ECO:0000256" key="2">
    <source>
        <dbReference type="SAM" id="Phobius"/>
    </source>
</evidence>
<dbReference type="Pfam" id="PF01882">
    <property type="entry name" value="DUF58"/>
    <property type="match status" value="1"/>
</dbReference>
<feature type="transmembrane region" description="Helical" evidence="2">
    <location>
        <begin position="12"/>
        <end position="31"/>
    </location>
</feature>
<keyword evidence="2" id="KW-0812">Transmembrane</keyword>
<feature type="domain" description="DUF58" evidence="3">
    <location>
        <begin position="191"/>
        <end position="234"/>
    </location>
</feature>
<feature type="region of interest" description="Disordered" evidence="1">
    <location>
        <begin position="170"/>
        <end position="191"/>
    </location>
</feature>
<evidence type="ECO:0000259" key="3">
    <source>
        <dbReference type="Pfam" id="PF01882"/>
    </source>
</evidence>
<evidence type="ECO:0000313" key="5">
    <source>
        <dbReference type="Proteomes" id="UP000253508"/>
    </source>
</evidence>
<dbReference type="InterPro" id="IPR002881">
    <property type="entry name" value="DUF58"/>
</dbReference>
<dbReference type="PANTHER" id="PTHR34351:SF1">
    <property type="entry name" value="SLR1927 PROTEIN"/>
    <property type="match status" value="1"/>
</dbReference>
<dbReference type="Proteomes" id="UP000253508">
    <property type="component" value="Unassembled WGS sequence"/>
</dbReference>
<protein>
    <submittedName>
        <fullName evidence="4">DUF58 domain-containing protein</fullName>
    </submittedName>
</protein>
<keyword evidence="2" id="KW-1133">Transmembrane helix</keyword>
<dbReference type="PANTHER" id="PTHR34351">
    <property type="entry name" value="SLR1927 PROTEIN-RELATED"/>
    <property type="match status" value="1"/>
</dbReference>
<dbReference type="EMBL" id="QORO01000003">
    <property type="protein sequence ID" value="RCK58441.1"/>
    <property type="molecule type" value="Genomic_DNA"/>
</dbReference>
<sequence>MTTIGARFRPTWRGIGMLAVALFFTIAGIAFSRIELVYLATALALAVILAWLAVAIARAPRSVERNPEADLVAAGDPLRILTRIDTRAAFDDARELVSPGLALVSSSRNAAGLASVVVPARRGVHRVGPLRLERLAPFGAAIRRLSAGGSIDIVAVPPIVALAPLRSAGSAGDDAARPGPHGQGTDNLIPRPYAPGDSIRRVHWRASAHHGDLMVREEEREQTASATVVIDTDPTSWPDADAFDRALSALVSIAARLHGDGFLVSVRTSGGSVLGDIARAADLERVLVACARLETSEAPLARFVETGVVVAIGRASWAPTTPAPHILLAPAPVASPGWRQAPLGDDIAESWAAAISEVPR</sequence>
<name>A0A367Y084_9MICO</name>
<dbReference type="OrthoDB" id="9812729at2"/>
<comment type="caution">
    <text evidence="4">The sequence shown here is derived from an EMBL/GenBank/DDBJ whole genome shotgun (WGS) entry which is preliminary data.</text>
</comment>
<keyword evidence="5" id="KW-1185">Reference proteome</keyword>